<gene>
    <name evidence="1" type="primary">Cni-sth-1</name>
    <name evidence="1" type="synonym">Cnig_chr_V.g16502</name>
    <name evidence="1" type="ORF">B9Z55_016502</name>
</gene>
<proteinExistence type="predicted"/>
<evidence type="ECO:0000313" key="1">
    <source>
        <dbReference type="EMBL" id="PIC22441.1"/>
    </source>
</evidence>
<dbReference type="OrthoDB" id="5795704at2759"/>
<dbReference type="AlphaFoldDB" id="A0A2G5T5Q5"/>
<organism evidence="1 2">
    <name type="scientific">Caenorhabditis nigoni</name>
    <dbReference type="NCBI Taxonomy" id="1611254"/>
    <lineage>
        <taxon>Eukaryota</taxon>
        <taxon>Metazoa</taxon>
        <taxon>Ecdysozoa</taxon>
        <taxon>Nematoda</taxon>
        <taxon>Chromadorea</taxon>
        <taxon>Rhabditida</taxon>
        <taxon>Rhabditina</taxon>
        <taxon>Rhabditomorpha</taxon>
        <taxon>Rhabditoidea</taxon>
        <taxon>Rhabditidae</taxon>
        <taxon>Peloderinae</taxon>
        <taxon>Caenorhabditis</taxon>
    </lineage>
</organism>
<name>A0A2G5T5Q5_9PELO</name>
<sequence>MSQALKKADDVAVVTSRLVFPVPEMRTKWERLWPKDERGSAVTSQESVVRSRVQRYSVHDSKQISKQIGYVNTVNTARVYSDGDVTWCWVVHNKLQPCVKSTPTGKVFTSTCFIQPSINQ</sequence>
<dbReference type="EMBL" id="PDUG01000005">
    <property type="protein sequence ID" value="PIC22441.1"/>
    <property type="molecule type" value="Genomic_DNA"/>
</dbReference>
<comment type="caution">
    <text evidence="1">The sequence shown here is derived from an EMBL/GenBank/DDBJ whole genome shotgun (WGS) entry which is preliminary data.</text>
</comment>
<protein>
    <submittedName>
        <fullName evidence="1">Uncharacterized protein</fullName>
    </submittedName>
</protein>
<dbReference type="STRING" id="1611254.A0A2G5T5Q5"/>
<reference evidence="2" key="1">
    <citation type="submission" date="2017-10" db="EMBL/GenBank/DDBJ databases">
        <title>Rapid genome shrinkage in a self-fertile nematode reveals novel sperm competition proteins.</title>
        <authorList>
            <person name="Yin D."/>
            <person name="Schwarz E.M."/>
            <person name="Thomas C.G."/>
            <person name="Felde R.L."/>
            <person name="Korf I.F."/>
            <person name="Cutter A.D."/>
            <person name="Schartner C.M."/>
            <person name="Ralston E.J."/>
            <person name="Meyer B.J."/>
            <person name="Haag E.S."/>
        </authorList>
    </citation>
    <scope>NUCLEOTIDE SEQUENCE [LARGE SCALE GENOMIC DNA]</scope>
    <source>
        <strain evidence="2">JU1422</strain>
    </source>
</reference>
<keyword evidence="2" id="KW-1185">Reference proteome</keyword>
<accession>A0A2G5T5Q5</accession>
<dbReference type="Proteomes" id="UP000230233">
    <property type="component" value="Chromosome V"/>
</dbReference>
<evidence type="ECO:0000313" key="2">
    <source>
        <dbReference type="Proteomes" id="UP000230233"/>
    </source>
</evidence>